<dbReference type="RefSeq" id="XP_015469734.1">
    <property type="nucleotide sequence ID" value="XM_015609437.1"/>
</dbReference>
<reference evidence="2 3" key="1">
    <citation type="submission" date="2015-11" db="EMBL/GenBank/DDBJ databases">
        <title>The genome of Debaryomyces fabryi.</title>
        <authorList>
            <person name="Tafer H."/>
            <person name="Lopandic K."/>
        </authorList>
    </citation>
    <scope>NUCLEOTIDE SEQUENCE [LARGE SCALE GENOMIC DNA]</scope>
    <source>
        <strain evidence="2 3">CBS 789</strain>
    </source>
</reference>
<evidence type="ECO:0000313" key="2">
    <source>
        <dbReference type="EMBL" id="KSA03632.1"/>
    </source>
</evidence>
<dbReference type="OrthoDB" id="4087488at2759"/>
<evidence type="ECO:0000313" key="3">
    <source>
        <dbReference type="Proteomes" id="UP000054251"/>
    </source>
</evidence>
<feature type="compositionally biased region" description="Polar residues" evidence="1">
    <location>
        <begin position="135"/>
        <end position="152"/>
    </location>
</feature>
<keyword evidence="3" id="KW-1185">Reference proteome</keyword>
<feature type="compositionally biased region" description="Low complexity" evidence="1">
    <location>
        <begin position="153"/>
        <end position="169"/>
    </location>
</feature>
<dbReference type="GeneID" id="26837616"/>
<accession>A0A0V1Q559</accession>
<feature type="region of interest" description="Disordered" evidence="1">
    <location>
        <begin position="135"/>
        <end position="172"/>
    </location>
</feature>
<sequence length="529" mass="60441">MSDLTRKNPPLIEINDSIAELDSTIDSYIEKSPLTNKFREENPNLHPVGDNIEDPAVEDISIGLSILEDTPEKHPGPSPPALPPRSNMNEGTLPSLPPRSRTFRDSISKLSRRRSEGGNESRGFTLKSFNRLSLNTSRPLSPESHSYRSNDQSSLASSPHSRSSTSSITSDDDIYAKPNTPFWKYHILKFGKDLYLTTNPGLKHIYCRNGPGYYVEVVYPNKYKYHSSREGFKLIFKDIASKNGDNNPEIMVIIKESLDEGGKYKILLPRSSYLYDGLLSDDESDEIESPLFSGVTIPTPIDDKFIPYSQISNAHETFRFKNYEFTDFLNTKWNIGSIPRIKSTRMSKIKSKFNEYKDDPLYKFIGKRYIYFHQNYIEDSPTSYKTESNNPRDIYLHDQGSTHKFPPVLGLFRPNETRTRKKIIKKFNQQADRLERLKNSQEAINQEKVNYKLIDNDIAAGSDIRNYFIGGDGLYYLNNPNDDTPDSNKLGWITIYEDKNVFSRSKNKGMFDIVLGLTLAVGFESSLDS</sequence>
<dbReference type="Proteomes" id="UP000054251">
    <property type="component" value="Unassembled WGS sequence"/>
</dbReference>
<feature type="region of interest" description="Disordered" evidence="1">
    <location>
        <begin position="35"/>
        <end position="103"/>
    </location>
</feature>
<name>A0A0V1Q559_9ASCO</name>
<comment type="caution">
    <text evidence="2">The sequence shown here is derived from an EMBL/GenBank/DDBJ whole genome shotgun (WGS) entry which is preliminary data.</text>
</comment>
<dbReference type="AlphaFoldDB" id="A0A0V1Q559"/>
<gene>
    <name evidence="2" type="ORF">AC631_00607</name>
</gene>
<proteinExistence type="predicted"/>
<organism evidence="2 3">
    <name type="scientific">Debaryomyces fabryi</name>
    <dbReference type="NCBI Taxonomy" id="58627"/>
    <lineage>
        <taxon>Eukaryota</taxon>
        <taxon>Fungi</taxon>
        <taxon>Dikarya</taxon>
        <taxon>Ascomycota</taxon>
        <taxon>Saccharomycotina</taxon>
        <taxon>Pichiomycetes</taxon>
        <taxon>Debaryomycetaceae</taxon>
        <taxon>Debaryomyces</taxon>
    </lineage>
</organism>
<evidence type="ECO:0000256" key="1">
    <source>
        <dbReference type="SAM" id="MobiDB-lite"/>
    </source>
</evidence>
<protein>
    <submittedName>
        <fullName evidence="2">Uncharacterized protein</fullName>
    </submittedName>
</protein>
<dbReference type="EMBL" id="LMYN01000007">
    <property type="protein sequence ID" value="KSA03632.1"/>
    <property type="molecule type" value="Genomic_DNA"/>
</dbReference>